<feature type="transmembrane region" description="Helical" evidence="16">
    <location>
        <begin position="151"/>
        <end position="174"/>
    </location>
</feature>
<dbReference type="GO" id="GO:0046872">
    <property type="term" value="F:metal ion binding"/>
    <property type="evidence" value="ECO:0007669"/>
    <property type="project" value="UniProtKB-UniRule"/>
</dbReference>
<keyword evidence="5 16" id="KW-0645">Protease</keyword>
<keyword evidence="15" id="KW-0486">Methionine biosynthesis</keyword>
<evidence type="ECO:0000256" key="9">
    <source>
        <dbReference type="ARBA" id="ARBA00022801"/>
    </source>
</evidence>
<dbReference type="Gene3D" id="3.10.580.10">
    <property type="entry name" value="CBS-domain"/>
    <property type="match status" value="1"/>
</dbReference>
<keyword evidence="14 16" id="KW-0472">Membrane</keyword>
<evidence type="ECO:0000256" key="4">
    <source>
        <dbReference type="ARBA" id="ARBA00022605"/>
    </source>
</evidence>
<evidence type="ECO:0000256" key="10">
    <source>
        <dbReference type="ARBA" id="ARBA00022833"/>
    </source>
</evidence>
<keyword evidence="9 16" id="KW-0378">Hydrolase</keyword>
<evidence type="ECO:0000256" key="17">
    <source>
        <dbReference type="PIRSR" id="PIRSR006404-1"/>
    </source>
</evidence>
<sequence>MKTSIQIGRIMGIPIKLHITLLLILPVFALVFANNPPRFGFNDQPVPLQYALSLSAAVLLFTCVLLHELGHSYVAIRHGSRIQSITLFLFGGVSSMEEIPRDPRVEFKMAISGPGVSLIIGSVLLSIVSLFKPADESLLSYLLLEPVADPYLRLVWMIGYINVILFLFNIIPAFPMDGGRLLRSLLAGHMSYIRATRAAAGVGKMFAIFMGIFGFLTVSIGGFWLILIAFFIYIGASEEEKATEINIALEGIKIKDIMSKDVKTVHSGMSVEELIDTMFRFKHMGYPVVDDSEPKGIVTFTDVQRVPREDRNNVKVSQIMTKDLITIKEDDDAVSALKLMTANNIGRLVVKKDKIITGIVSRTDLLRVMQLSESESK</sequence>
<dbReference type="PANTHER" id="PTHR39188:SF3">
    <property type="entry name" value="STAGE IV SPORULATION PROTEIN FB"/>
    <property type="match status" value="1"/>
</dbReference>
<keyword evidence="10 16" id="KW-0862">Zinc</keyword>
<dbReference type="GO" id="GO:0009086">
    <property type="term" value="P:methionine biosynthetic process"/>
    <property type="evidence" value="ECO:0007669"/>
    <property type="project" value="UniProtKB-KW"/>
</dbReference>
<feature type="active site" evidence="17">
    <location>
        <position position="68"/>
    </location>
</feature>
<organism evidence="21 22">
    <name type="scientific">Candidatus Methanoperedens nitratireducens</name>
    <dbReference type="NCBI Taxonomy" id="1392998"/>
    <lineage>
        <taxon>Archaea</taxon>
        <taxon>Methanobacteriati</taxon>
        <taxon>Methanobacteriota</taxon>
        <taxon>Stenosarchaea group</taxon>
        <taxon>Methanomicrobia</taxon>
        <taxon>Methanosarcinales</taxon>
        <taxon>ANME-2 cluster</taxon>
        <taxon>Candidatus Methanoperedentaceae</taxon>
        <taxon>Candidatus Methanoperedens</taxon>
    </lineage>
</organism>
<keyword evidence="22" id="KW-1185">Reference proteome</keyword>
<dbReference type="RefSeq" id="WP_048093765.1">
    <property type="nucleotide sequence ID" value="NZ_JMIY01000007.1"/>
</dbReference>
<dbReference type="PANTHER" id="PTHR39188">
    <property type="entry name" value="MEMBRANE-ASSOCIATED ZINC METALLOPROTEASE M50B"/>
    <property type="match status" value="1"/>
</dbReference>
<dbReference type="SMART" id="SM00116">
    <property type="entry name" value="CBS"/>
    <property type="match status" value="2"/>
</dbReference>
<evidence type="ECO:0000256" key="2">
    <source>
        <dbReference type="ARBA" id="ARBA00007931"/>
    </source>
</evidence>
<evidence type="ECO:0000256" key="8">
    <source>
        <dbReference type="ARBA" id="ARBA00022737"/>
    </source>
</evidence>
<comment type="cofactor">
    <cofactor evidence="16 18">
        <name>Zn(2+)</name>
        <dbReference type="ChEBI" id="CHEBI:29105"/>
    </cofactor>
    <text evidence="16 18">Binds 1 zinc ion per subunit.</text>
</comment>
<keyword evidence="7 16" id="KW-0479">Metal-binding</keyword>
<keyword evidence="12 16" id="KW-0482">Metalloprotease</keyword>
<feature type="domain" description="CBS" evidence="20">
    <location>
        <begin position="320"/>
        <end position="376"/>
    </location>
</feature>
<dbReference type="EMBL" id="JMIY01000007">
    <property type="protein sequence ID" value="KCZ71050.1"/>
    <property type="molecule type" value="Genomic_DNA"/>
</dbReference>
<feature type="domain" description="CBS" evidence="20">
    <location>
        <begin position="258"/>
        <end position="316"/>
    </location>
</feature>
<evidence type="ECO:0000259" key="20">
    <source>
        <dbReference type="PROSITE" id="PS51371"/>
    </source>
</evidence>
<evidence type="ECO:0000256" key="11">
    <source>
        <dbReference type="ARBA" id="ARBA00022989"/>
    </source>
</evidence>
<accession>A0A062V6M5</accession>
<protein>
    <recommendedName>
        <fullName evidence="16">Zinc metalloprotease</fullName>
    </recommendedName>
</protein>
<evidence type="ECO:0000256" key="19">
    <source>
        <dbReference type="PROSITE-ProRule" id="PRU00703"/>
    </source>
</evidence>
<gene>
    <name evidence="21" type="ORF">ANME2D_03080</name>
</gene>
<dbReference type="InterPro" id="IPR000644">
    <property type="entry name" value="CBS_dom"/>
</dbReference>
<dbReference type="AlphaFoldDB" id="A0A062V6M5"/>
<dbReference type="Pfam" id="PF02163">
    <property type="entry name" value="Peptidase_M50"/>
    <property type="match status" value="1"/>
</dbReference>
<keyword evidence="13 19" id="KW-0129">CBS domain</keyword>
<feature type="binding site" evidence="18">
    <location>
        <position position="71"/>
    </location>
    <ligand>
        <name>Zn(2+)</name>
        <dbReference type="ChEBI" id="CHEBI:29105"/>
        <note>catalytic</note>
    </ligand>
</feature>
<feature type="binding site" evidence="18">
    <location>
        <position position="67"/>
    </location>
    <ligand>
        <name>Zn(2+)</name>
        <dbReference type="ChEBI" id="CHEBI:29105"/>
        <note>catalytic</note>
    </ligand>
</feature>
<evidence type="ECO:0000313" key="21">
    <source>
        <dbReference type="EMBL" id="KCZ71050.1"/>
    </source>
</evidence>
<comment type="caution">
    <text evidence="16">Lacks conserved residue(s) required for the propagation of feature annotation.</text>
</comment>
<feature type="transmembrane region" description="Helical" evidence="16">
    <location>
        <begin position="49"/>
        <end position="67"/>
    </location>
</feature>
<dbReference type="OrthoDB" id="12044at2157"/>
<evidence type="ECO:0000256" key="6">
    <source>
        <dbReference type="ARBA" id="ARBA00022692"/>
    </source>
</evidence>
<dbReference type="InterPro" id="IPR046342">
    <property type="entry name" value="CBS_dom_sf"/>
</dbReference>
<dbReference type="Pfam" id="PF00571">
    <property type="entry name" value="CBS"/>
    <property type="match status" value="2"/>
</dbReference>
<dbReference type="CDD" id="cd06164">
    <property type="entry name" value="S2P-M50_SpoIVFB_CBS"/>
    <property type="match status" value="1"/>
</dbReference>
<dbReference type="PATRIC" id="fig|1392998.3.peg.2642"/>
<comment type="similarity">
    <text evidence="2 16">Belongs to the peptidase M50B family.</text>
</comment>
<feature type="transmembrane region" description="Helical" evidence="16">
    <location>
        <begin position="206"/>
        <end position="234"/>
    </location>
</feature>
<evidence type="ECO:0000256" key="1">
    <source>
        <dbReference type="ARBA" id="ARBA00004651"/>
    </source>
</evidence>
<dbReference type="InterPro" id="IPR008915">
    <property type="entry name" value="Peptidase_M50"/>
</dbReference>
<dbReference type="SUPFAM" id="SSF54631">
    <property type="entry name" value="CBS-domain pair"/>
    <property type="match status" value="1"/>
</dbReference>
<dbReference type="InterPro" id="IPR016483">
    <property type="entry name" value="UCP006404_Pept_M50_CBS"/>
</dbReference>
<keyword evidence="11 16" id="KW-1133">Transmembrane helix</keyword>
<keyword evidence="4" id="KW-0028">Amino-acid biosynthesis</keyword>
<comment type="subcellular location">
    <subcellularLocation>
        <location evidence="1">Cell membrane</location>
        <topology evidence="1">Multi-pass membrane protein</topology>
    </subcellularLocation>
</comment>
<keyword evidence="6 16" id="KW-0812">Transmembrane</keyword>
<evidence type="ECO:0000256" key="15">
    <source>
        <dbReference type="ARBA" id="ARBA00023167"/>
    </source>
</evidence>
<keyword evidence="3" id="KW-1003">Cell membrane</keyword>
<evidence type="ECO:0000256" key="14">
    <source>
        <dbReference type="ARBA" id="ARBA00023136"/>
    </source>
</evidence>
<evidence type="ECO:0000256" key="18">
    <source>
        <dbReference type="PIRSR" id="PIRSR006404-2"/>
    </source>
</evidence>
<evidence type="ECO:0000313" key="22">
    <source>
        <dbReference type="Proteomes" id="UP000027153"/>
    </source>
</evidence>
<evidence type="ECO:0000256" key="5">
    <source>
        <dbReference type="ARBA" id="ARBA00022670"/>
    </source>
</evidence>
<dbReference type="GO" id="GO:0008237">
    <property type="term" value="F:metallopeptidase activity"/>
    <property type="evidence" value="ECO:0007669"/>
    <property type="project" value="UniProtKB-UniRule"/>
</dbReference>
<evidence type="ECO:0000256" key="12">
    <source>
        <dbReference type="ARBA" id="ARBA00023049"/>
    </source>
</evidence>
<evidence type="ECO:0000256" key="13">
    <source>
        <dbReference type="ARBA" id="ARBA00023122"/>
    </source>
</evidence>
<name>A0A062V6M5_9EURY</name>
<keyword evidence="8" id="KW-0677">Repeat</keyword>
<feature type="binding site" evidence="18">
    <location>
        <position position="177"/>
    </location>
    <ligand>
        <name>Zn(2+)</name>
        <dbReference type="ChEBI" id="CHEBI:29105"/>
        <note>catalytic</note>
    </ligand>
</feature>
<dbReference type="CDD" id="cd04801">
    <property type="entry name" value="CBS_pair_peptidase_M50"/>
    <property type="match status" value="1"/>
</dbReference>
<dbReference type="PIRSF" id="PIRSF006404">
    <property type="entry name" value="UCP006404_Pept_M50_CBS"/>
    <property type="match status" value="1"/>
</dbReference>
<feature type="transmembrane region" description="Helical" evidence="16">
    <location>
        <begin position="109"/>
        <end position="131"/>
    </location>
</feature>
<dbReference type="GO" id="GO:0005886">
    <property type="term" value="C:plasma membrane"/>
    <property type="evidence" value="ECO:0007669"/>
    <property type="project" value="UniProtKB-SubCell"/>
</dbReference>
<reference evidence="21 22" key="1">
    <citation type="journal article" date="2013" name="Nature">
        <title>Anaerobic oxidation of methane coupled to nitrate reduction in a novel archaeal lineage.</title>
        <authorList>
            <person name="Haroon M.F."/>
            <person name="Hu S."/>
            <person name="Shi Y."/>
            <person name="Imelfort M."/>
            <person name="Keller J."/>
            <person name="Hugenholtz P."/>
            <person name="Yuan Z."/>
            <person name="Tyson G.W."/>
        </authorList>
    </citation>
    <scope>NUCLEOTIDE SEQUENCE [LARGE SCALE GENOMIC DNA]</scope>
    <source>
        <strain evidence="21 22">ANME-2d</strain>
    </source>
</reference>
<dbReference type="GO" id="GO:0006508">
    <property type="term" value="P:proteolysis"/>
    <property type="evidence" value="ECO:0007669"/>
    <property type="project" value="UniProtKB-KW"/>
</dbReference>
<evidence type="ECO:0000256" key="16">
    <source>
        <dbReference type="PIRNR" id="PIRNR006404"/>
    </source>
</evidence>
<evidence type="ECO:0000256" key="3">
    <source>
        <dbReference type="ARBA" id="ARBA00022475"/>
    </source>
</evidence>
<proteinExistence type="inferred from homology"/>
<comment type="caution">
    <text evidence="21">The sequence shown here is derived from an EMBL/GenBank/DDBJ whole genome shotgun (WGS) entry which is preliminary data.</text>
</comment>
<dbReference type="PROSITE" id="PS51371">
    <property type="entry name" value="CBS"/>
    <property type="match status" value="2"/>
</dbReference>
<dbReference type="Proteomes" id="UP000027153">
    <property type="component" value="Unassembled WGS sequence"/>
</dbReference>
<evidence type="ECO:0000256" key="7">
    <source>
        <dbReference type="ARBA" id="ARBA00022723"/>
    </source>
</evidence>